<proteinExistence type="predicted"/>
<reference evidence="1" key="1">
    <citation type="submission" date="2022-06" db="EMBL/GenBank/DDBJ databases">
        <title>Genome sequencing of Brevibacillus sp. BB3-R1.</title>
        <authorList>
            <person name="Heo J."/>
            <person name="Lee D."/>
            <person name="Won M."/>
            <person name="Han B.-H."/>
            <person name="Hong S.-B."/>
            <person name="Kwon S.-W."/>
        </authorList>
    </citation>
    <scope>NUCLEOTIDE SEQUENCE</scope>
    <source>
        <strain evidence="1">BB3-R1</strain>
    </source>
</reference>
<gene>
    <name evidence="1" type="ORF">NDK47_24160</name>
</gene>
<keyword evidence="2" id="KW-1185">Reference proteome</keyword>
<accession>A0ABY4WDC8</accession>
<name>A0ABY4WDC8_9BACL</name>
<dbReference type="Proteomes" id="UP001056500">
    <property type="component" value="Chromosome"/>
</dbReference>
<dbReference type="EMBL" id="CP098755">
    <property type="protein sequence ID" value="USG65181.1"/>
    <property type="molecule type" value="Genomic_DNA"/>
</dbReference>
<evidence type="ECO:0000313" key="2">
    <source>
        <dbReference type="Proteomes" id="UP001056500"/>
    </source>
</evidence>
<evidence type="ECO:0000313" key="1">
    <source>
        <dbReference type="EMBL" id="USG65181.1"/>
    </source>
</evidence>
<organism evidence="1 2">
    <name type="scientific">Brevibacillus ruminantium</name>
    <dbReference type="NCBI Taxonomy" id="2950604"/>
    <lineage>
        <taxon>Bacteria</taxon>
        <taxon>Bacillati</taxon>
        <taxon>Bacillota</taxon>
        <taxon>Bacilli</taxon>
        <taxon>Bacillales</taxon>
        <taxon>Paenibacillaceae</taxon>
        <taxon>Brevibacillus</taxon>
    </lineage>
</organism>
<protein>
    <submittedName>
        <fullName evidence="1">Uncharacterized protein</fullName>
    </submittedName>
</protein>
<sequence>MKIIDYDTRQEIGEMEHHNFEPGAKFRIPFPDKSLYFRIMAIQVGAIHVRTLTAEEYRQ</sequence>
<dbReference type="RefSeq" id="WP_122958964.1">
    <property type="nucleotide sequence ID" value="NZ_CP098755.1"/>
</dbReference>